<gene>
    <name evidence="9" type="primary">ga14770</name>
    <name evidence="9" type="ORF">PR202_ga14770</name>
</gene>
<evidence type="ECO:0000313" key="9">
    <source>
        <dbReference type="EMBL" id="GJM97814.1"/>
    </source>
</evidence>
<keyword evidence="6" id="KW-0539">Nucleus</keyword>
<dbReference type="Pfam" id="PF00249">
    <property type="entry name" value="Myb_DNA-binding"/>
    <property type="match status" value="2"/>
</dbReference>
<dbReference type="PANTHER" id="PTHR45614">
    <property type="entry name" value="MYB PROTEIN-RELATED"/>
    <property type="match status" value="1"/>
</dbReference>
<keyword evidence="5" id="KW-0804">Transcription</keyword>
<accession>A0AAV5CI61</accession>
<dbReference type="Proteomes" id="UP001054889">
    <property type="component" value="Unassembled WGS sequence"/>
</dbReference>
<protein>
    <submittedName>
        <fullName evidence="9">Uncharacterized protein</fullName>
    </submittedName>
</protein>
<dbReference type="EMBL" id="BQKI01000007">
    <property type="protein sequence ID" value="GJM97814.1"/>
    <property type="molecule type" value="Genomic_DNA"/>
</dbReference>
<evidence type="ECO:0000313" key="10">
    <source>
        <dbReference type="Proteomes" id="UP001054889"/>
    </source>
</evidence>
<comment type="subcellular location">
    <subcellularLocation>
        <location evidence="1">Nucleus</location>
    </subcellularLocation>
</comment>
<sequence>MNYASMSSCDVMKKGPWSTEEDALLMRLVEQHGPQRWSVISAAIPGRFGKSCRLRWCNQLNPDVHHRPFTREEDDLIVAAQRRHGNKWATIARLLPGRTDNSIKNHWNSNLRRNRRRAAAAAAAAVTAAMASTSRSTRPQVPSIDLRSDNINLVATTPAAQPAVEGWCMMSHGQSSSKAIIPHASVNGVPNSNKSSVSVANGPSVDPPMSLSLSLGLSLLPVTPHEATNDQVGTSIGNVCDKAINNGSSSTSQMEGSAQLMSMIQQMVREEVQLQTGHLVSSLMAAITNAKSHHH</sequence>
<evidence type="ECO:0000256" key="5">
    <source>
        <dbReference type="ARBA" id="ARBA00023163"/>
    </source>
</evidence>
<reference evidence="9" key="2">
    <citation type="submission" date="2021-12" db="EMBL/GenBank/DDBJ databases">
        <title>Resequencing data analysis of finger millet.</title>
        <authorList>
            <person name="Hatakeyama M."/>
            <person name="Aluri S."/>
            <person name="Balachadran M.T."/>
            <person name="Sivarajan S.R."/>
            <person name="Poveda L."/>
            <person name="Shimizu-Inatsugi R."/>
            <person name="Schlapbach R."/>
            <person name="Sreeman S.M."/>
            <person name="Shimizu K.K."/>
        </authorList>
    </citation>
    <scope>NUCLEOTIDE SEQUENCE</scope>
</reference>
<keyword evidence="4" id="KW-0238">DNA-binding</keyword>
<evidence type="ECO:0000256" key="4">
    <source>
        <dbReference type="ARBA" id="ARBA00023125"/>
    </source>
</evidence>
<organism evidence="9 10">
    <name type="scientific">Eleusine coracana subsp. coracana</name>
    <dbReference type="NCBI Taxonomy" id="191504"/>
    <lineage>
        <taxon>Eukaryota</taxon>
        <taxon>Viridiplantae</taxon>
        <taxon>Streptophyta</taxon>
        <taxon>Embryophyta</taxon>
        <taxon>Tracheophyta</taxon>
        <taxon>Spermatophyta</taxon>
        <taxon>Magnoliopsida</taxon>
        <taxon>Liliopsida</taxon>
        <taxon>Poales</taxon>
        <taxon>Poaceae</taxon>
        <taxon>PACMAD clade</taxon>
        <taxon>Chloridoideae</taxon>
        <taxon>Cynodonteae</taxon>
        <taxon>Eleusininae</taxon>
        <taxon>Eleusine</taxon>
    </lineage>
</organism>
<dbReference type="FunFam" id="1.10.10.60:FF:000060">
    <property type="entry name" value="MYB transcription factor"/>
    <property type="match status" value="1"/>
</dbReference>
<feature type="domain" description="Myb-like" evidence="7">
    <location>
        <begin position="61"/>
        <end position="111"/>
    </location>
</feature>
<keyword evidence="2" id="KW-0677">Repeat</keyword>
<comment type="caution">
    <text evidence="9">The sequence shown here is derived from an EMBL/GenBank/DDBJ whole genome shotgun (WGS) entry which is preliminary data.</text>
</comment>
<dbReference type="Gene3D" id="1.10.10.60">
    <property type="entry name" value="Homeodomain-like"/>
    <property type="match status" value="2"/>
</dbReference>
<evidence type="ECO:0000256" key="2">
    <source>
        <dbReference type="ARBA" id="ARBA00022737"/>
    </source>
</evidence>
<evidence type="ECO:0000259" key="8">
    <source>
        <dbReference type="PROSITE" id="PS51294"/>
    </source>
</evidence>
<feature type="domain" description="HTH myb-type" evidence="8">
    <location>
        <begin position="13"/>
        <end position="60"/>
    </location>
</feature>
<dbReference type="PROSITE" id="PS51294">
    <property type="entry name" value="HTH_MYB"/>
    <property type="match status" value="2"/>
</dbReference>
<dbReference type="CDD" id="cd00167">
    <property type="entry name" value="SANT"/>
    <property type="match status" value="2"/>
</dbReference>
<dbReference type="AlphaFoldDB" id="A0AAV5CI61"/>
<dbReference type="GO" id="GO:0000978">
    <property type="term" value="F:RNA polymerase II cis-regulatory region sequence-specific DNA binding"/>
    <property type="evidence" value="ECO:0007669"/>
    <property type="project" value="TreeGrafter"/>
</dbReference>
<evidence type="ECO:0000256" key="1">
    <source>
        <dbReference type="ARBA" id="ARBA00004123"/>
    </source>
</evidence>
<dbReference type="InterPro" id="IPR017930">
    <property type="entry name" value="Myb_dom"/>
</dbReference>
<keyword evidence="10" id="KW-1185">Reference proteome</keyword>
<dbReference type="InterPro" id="IPR050560">
    <property type="entry name" value="MYB_TF"/>
</dbReference>
<dbReference type="InterPro" id="IPR001005">
    <property type="entry name" value="SANT/Myb"/>
</dbReference>
<dbReference type="GO" id="GO:0005634">
    <property type="term" value="C:nucleus"/>
    <property type="evidence" value="ECO:0007669"/>
    <property type="project" value="UniProtKB-SubCell"/>
</dbReference>
<dbReference type="PANTHER" id="PTHR45614:SF82">
    <property type="entry name" value="OS01G0977300 PROTEIN"/>
    <property type="match status" value="1"/>
</dbReference>
<reference evidence="9" key="1">
    <citation type="journal article" date="2018" name="DNA Res.">
        <title>Multiple hybrid de novo genome assembly of finger millet, an orphan allotetraploid crop.</title>
        <authorList>
            <person name="Hatakeyama M."/>
            <person name="Aluri S."/>
            <person name="Balachadran M.T."/>
            <person name="Sivarajan S.R."/>
            <person name="Patrignani A."/>
            <person name="Gruter S."/>
            <person name="Poveda L."/>
            <person name="Shimizu-Inatsugi R."/>
            <person name="Baeten J."/>
            <person name="Francoijs K.J."/>
            <person name="Nataraja K.N."/>
            <person name="Reddy Y.A.N."/>
            <person name="Phadnis S."/>
            <person name="Ravikumar R.L."/>
            <person name="Schlapbach R."/>
            <person name="Sreeman S.M."/>
            <person name="Shimizu K.K."/>
        </authorList>
    </citation>
    <scope>NUCLEOTIDE SEQUENCE</scope>
</reference>
<dbReference type="InterPro" id="IPR009057">
    <property type="entry name" value="Homeodomain-like_sf"/>
</dbReference>
<feature type="domain" description="Myb-like" evidence="7">
    <location>
        <begin position="12"/>
        <end position="60"/>
    </location>
</feature>
<dbReference type="GO" id="GO:0000981">
    <property type="term" value="F:DNA-binding transcription factor activity, RNA polymerase II-specific"/>
    <property type="evidence" value="ECO:0007669"/>
    <property type="project" value="TreeGrafter"/>
</dbReference>
<dbReference type="PROSITE" id="PS50090">
    <property type="entry name" value="MYB_LIKE"/>
    <property type="match status" value="2"/>
</dbReference>
<dbReference type="SUPFAM" id="SSF46689">
    <property type="entry name" value="Homeodomain-like"/>
    <property type="match status" value="1"/>
</dbReference>
<keyword evidence="3" id="KW-0805">Transcription regulation</keyword>
<name>A0AAV5CI61_ELECO</name>
<proteinExistence type="predicted"/>
<evidence type="ECO:0000256" key="6">
    <source>
        <dbReference type="ARBA" id="ARBA00023242"/>
    </source>
</evidence>
<evidence type="ECO:0000256" key="3">
    <source>
        <dbReference type="ARBA" id="ARBA00023015"/>
    </source>
</evidence>
<dbReference type="SMART" id="SM00717">
    <property type="entry name" value="SANT"/>
    <property type="match status" value="2"/>
</dbReference>
<evidence type="ECO:0000259" key="7">
    <source>
        <dbReference type="PROSITE" id="PS50090"/>
    </source>
</evidence>
<feature type="domain" description="HTH myb-type" evidence="8">
    <location>
        <begin position="61"/>
        <end position="115"/>
    </location>
</feature>